<gene>
    <name evidence="2" type="ORF">E8M12_04395</name>
</gene>
<dbReference type="OrthoDB" id="272985at2"/>
<reference evidence="2 3" key="1">
    <citation type="submission" date="2019-04" db="EMBL/GenBank/DDBJ databases">
        <title>Thalassotalea guangxiensis sp. nov., isolated from sediment of the coastal wetland.</title>
        <authorList>
            <person name="Zheng S."/>
            <person name="Zhang D."/>
        </authorList>
    </citation>
    <scope>NUCLEOTIDE SEQUENCE [LARGE SCALE GENOMIC DNA]</scope>
    <source>
        <strain evidence="2 3">ZS-4</strain>
    </source>
</reference>
<proteinExistence type="inferred from homology"/>
<dbReference type="SUPFAM" id="SSF52540">
    <property type="entry name" value="P-loop containing nucleoside triphosphate hydrolases"/>
    <property type="match status" value="1"/>
</dbReference>
<evidence type="ECO:0000256" key="1">
    <source>
        <dbReference type="ARBA" id="ARBA00009320"/>
    </source>
</evidence>
<dbReference type="PANTHER" id="PTHR42743">
    <property type="entry name" value="AMINO-ACID AMINOTRANSFERASE"/>
    <property type="match status" value="1"/>
</dbReference>
<sequence length="240" mass="27901">MTIRLAMWSGPRNISTAMMRSWENRADCEVIDEPFYAYYLKHSGKVHPMQGEILASQPQQWQQVVEQLLAPRDCQLFYQKMMTHHMLDDVDLNFCRELKHCFLIRNPANVVKSYVQKIRDVSDEDIGINRQWRLYQQISAITGENIPVIDSQDVLRDPEGMLSAVCEYFDLDFDTAMLSWPAGRRESDGAWAPHWYQRVEASTGFAPYRSDPIKLTPVQQAVADDSMDAYQQMYAKRIIP</sequence>
<comment type="caution">
    <text evidence="2">The sequence shown here is derived from an EMBL/GenBank/DDBJ whole genome shotgun (WGS) entry which is preliminary data.</text>
</comment>
<name>A0A4U1B6W7_9GAMM</name>
<dbReference type="PANTHER" id="PTHR42743:SF11">
    <property type="entry name" value="AMINODEOXYCHORISMATE LYASE"/>
    <property type="match status" value="1"/>
</dbReference>
<dbReference type="InterPro" id="IPR050571">
    <property type="entry name" value="Class-IV_PLP-Dep_Aminotrnsfr"/>
</dbReference>
<dbReference type="RefSeq" id="WP_136734874.1">
    <property type="nucleotide sequence ID" value="NZ_SWDB01000009.1"/>
</dbReference>
<keyword evidence="3" id="KW-1185">Reference proteome</keyword>
<dbReference type="AlphaFoldDB" id="A0A4U1B6W7"/>
<dbReference type="GO" id="GO:0019752">
    <property type="term" value="P:carboxylic acid metabolic process"/>
    <property type="evidence" value="ECO:0007669"/>
    <property type="project" value="TreeGrafter"/>
</dbReference>
<accession>A0A4U1B6W7</accession>
<protein>
    <recommendedName>
        <fullName evidence="4">HAD family hydrolase</fullName>
    </recommendedName>
</protein>
<dbReference type="Pfam" id="PF19798">
    <property type="entry name" value="Sulfotransfer_5"/>
    <property type="match status" value="1"/>
</dbReference>
<comment type="similarity">
    <text evidence="1">Belongs to the class-IV pyridoxal-phosphate-dependent aminotransferase family.</text>
</comment>
<organism evidence="2 3">
    <name type="scientific">Thalassotalea mangrovi</name>
    <dbReference type="NCBI Taxonomy" id="2572245"/>
    <lineage>
        <taxon>Bacteria</taxon>
        <taxon>Pseudomonadati</taxon>
        <taxon>Pseudomonadota</taxon>
        <taxon>Gammaproteobacteria</taxon>
        <taxon>Alteromonadales</taxon>
        <taxon>Colwelliaceae</taxon>
        <taxon>Thalassotalea</taxon>
    </lineage>
</organism>
<dbReference type="EMBL" id="SWDB01000009">
    <property type="protein sequence ID" value="TKB46298.1"/>
    <property type="molecule type" value="Genomic_DNA"/>
</dbReference>
<dbReference type="Proteomes" id="UP000307999">
    <property type="component" value="Unassembled WGS sequence"/>
</dbReference>
<evidence type="ECO:0000313" key="2">
    <source>
        <dbReference type="EMBL" id="TKB46298.1"/>
    </source>
</evidence>
<evidence type="ECO:0008006" key="4">
    <source>
        <dbReference type="Google" id="ProtNLM"/>
    </source>
</evidence>
<dbReference type="InterPro" id="IPR027417">
    <property type="entry name" value="P-loop_NTPase"/>
</dbReference>
<evidence type="ECO:0000313" key="3">
    <source>
        <dbReference type="Proteomes" id="UP000307999"/>
    </source>
</evidence>
<dbReference type="Gene3D" id="3.40.50.300">
    <property type="entry name" value="P-loop containing nucleotide triphosphate hydrolases"/>
    <property type="match status" value="1"/>
</dbReference>